<reference evidence="2" key="2">
    <citation type="journal article" date="2024" name="Plant">
        <title>Genomic evolution and insights into agronomic trait innovations of Sesamum species.</title>
        <authorList>
            <person name="Miao H."/>
            <person name="Wang L."/>
            <person name="Qu L."/>
            <person name="Liu H."/>
            <person name="Sun Y."/>
            <person name="Le M."/>
            <person name="Wang Q."/>
            <person name="Wei S."/>
            <person name="Zheng Y."/>
            <person name="Lin W."/>
            <person name="Duan Y."/>
            <person name="Cao H."/>
            <person name="Xiong S."/>
            <person name="Wang X."/>
            <person name="Wei L."/>
            <person name="Li C."/>
            <person name="Ma Q."/>
            <person name="Ju M."/>
            <person name="Zhao R."/>
            <person name="Li G."/>
            <person name="Mu C."/>
            <person name="Tian Q."/>
            <person name="Mei H."/>
            <person name="Zhang T."/>
            <person name="Gao T."/>
            <person name="Zhang H."/>
        </authorList>
    </citation>
    <scope>NUCLEOTIDE SEQUENCE</scope>
    <source>
        <strain evidence="2">KEN8</strain>
    </source>
</reference>
<feature type="domain" description="Reverse transcriptase zinc-binding" evidence="1">
    <location>
        <begin position="725"/>
        <end position="818"/>
    </location>
</feature>
<dbReference type="InterPro" id="IPR026960">
    <property type="entry name" value="RVT-Znf"/>
</dbReference>
<evidence type="ECO:0000313" key="2">
    <source>
        <dbReference type="EMBL" id="KAL0383105.1"/>
    </source>
</evidence>
<proteinExistence type="predicted"/>
<dbReference type="Pfam" id="PF13966">
    <property type="entry name" value="zf-RVT"/>
    <property type="match status" value="1"/>
</dbReference>
<comment type="caution">
    <text evidence="2">The sequence shown here is derived from an EMBL/GenBank/DDBJ whole genome shotgun (WGS) entry which is preliminary data.</text>
</comment>
<dbReference type="InterPro" id="IPR036691">
    <property type="entry name" value="Endo/exonu/phosph_ase_sf"/>
</dbReference>
<protein>
    <recommendedName>
        <fullName evidence="1">Reverse transcriptase zinc-binding domain-containing protein</fullName>
    </recommendedName>
</protein>
<sequence length="859" mass="97825">MILLSWNCQGLGSPCTVHALGELLRTHKPSWFSWRRPSARKTASKLSKESSIYLVVVLSLKVAVGVSHYYGTNHFQFNSRVLGIITSMLLFTRNQRLRLGGSRVFMDLQMWLVVSALGTFSRPLRISHAGVERHFFSIDVYDLGFEGDPFTWCNRHPEPDTIFERLDRACADSEWHHKFPNTVVRHIPTTSSDHVVLSIDTENNHKPARPKHRPFRFEASWTSSADYEQVIREGWNAWAGNGQVSLAERQRGCAARLQAWYNSNGSHSSNDRSAFGRRTLRISVCSLFRPQANLRNQRSGRILNNCCPKKRFIGNNGEEIRDHIETYFGEIFRSRNPSEEELEKGTEAISGRLSEQLRQELSQPYTAEEISKALSQMAPLKSPGPDGMPPFFFQKYWHIVKTDVISATLALLNELILPLAAFVPGRLITDNVLLAFEVNHYLNTKKWGEKGHMALKLDISKAYDKIEWKFLEKVLRLLALYCRGKSGEEGCNWCGFVFLEVLDNFGRAAGQEINFAKSSVVFSLVGKTRRSVFQSIRDRVWNRINGWNERNLSQAGKEILIKVVAQAIPTYAMGCFRLPISLIKELQSMVANFWWHNGETRKLTGSAGGNSASPKFKAGWVFVTFKHLIWLCFPNNCGGSFRSRIVYFAEFFERDISQRTCSFGTGWTKSFLHLAQYPGGPTGVESRSPSRAVLARRYRCYPRYSPQPHRWGGLSIWHHTHNGLFSVRSAYHVALSLAHQPLPCSSNLASPVWKTIWKANVPSKIRVFIWKVAHNALPTGRNLLQKLRFEPLACPLCCSEDEDVEHVFLRCPFARQVWALSHLPGHLSRFFPLIRVVGLNTLLNLCLLRTLIDSLLFVG</sequence>
<dbReference type="EMBL" id="JACGWM010000003">
    <property type="protein sequence ID" value="KAL0383105.1"/>
    <property type="molecule type" value="Genomic_DNA"/>
</dbReference>
<dbReference type="PANTHER" id="PTHR33116">
    <property type="entry name" value="REVERSE TRANSCRIPTASE ZINC-BINDING DOMAIN-CONTAINING PROTEIN-RELATED-RELATED"/>
    <property type="match status" value="1"/>
</dbReference>
<accession>A0AAW2RS79</accession>
<dbReference type="SUPFAM" id="SSF56219">
    <property type="entry name" value="DNase I-like"/>
    <property type="match status" value="1"/>
</dbReference>
<dbReference type="AlphaFoldDB" id="A0AAW2RS79"/>
<reference evidence="2" key="1">
    <citation type="submission" date="2020-06" db="EMBL/GenBank/DDBJ databases">
        <authorList>
            <person name="Li T."/>
            <person name="Hu X."/>
            <person name="Zhang T."/>
            <person name="Song X."/>
            <person name="Zhang H."/>
            <person name="Dai N."/>
            <person name="Sheng W."/>
            <person name="Hou X."/>
            <person name="Wei L."/>
        </authorList>
    </citation>
    <scope>NUCLEOTIDE SEQUENCE</scope>
    <source>
        <strain evidence="2">KEN8</strain>
        <tissue evidence="2">Leaf</tissue>
    </source>
</reference>
<gene>
    <name evidence="2" type="ORF">Scaly_0597800</name>
</gene>
<dbReference type="PANTHER" id="PTHR33116:SF86">
    <property type="entry name" value="REVERSE TRANSCRIPTASE DOMAIN-CONTAINING PROTEIN"/>
    <property type="match status" value="1"/>
</dbReference>
<organism evidence="2">
    <name type="scientific">Sesamum calycinum</name>
    <dbReference type="NCBI Taxonomy" id="2727403"/>
    <lineage>
        <taxon>Eukaryota</taxon>
        <taxon>Viridiplantae</taxon>
        <taxon>Streptophyta</taxon>
        <taxon>Embryophyta</taxon>
        <taxon>Tracheophyta</taxon>
        <taxon>Spermatophyta</taxon>
        <taxon>Magnoliopsida</taxon>
        <taxon>eudicotyledons</taxon>
        <taxon>Gunneridae</taxon>
        <taxon>Pentapetalae</taxon>
        <taxon>asterids</taxon>
        <taxon>lamiids</taxon>
        <taxon>Lamiales</taxon>
        <taxon>Pedaliaceae</taxon>
        <taxon>Sesamum</taxon>
    </lineage>
</organism>
<name>A0AAW2RS79_9LAMI</name>
<evidence type="ECO:0000259" key="1">
    <source>
        <dbReference type="Pfam" id="PF13966"/>
    </source>
</evidence>